<name>A0A3P6QVQ3_DIBLA</name>
<dbReference type="AlphaFoldDB" id="A0A3P6QVQ3"/>
<reference evidence="1 2" key="1">
    <citation type="submission" date="2018-11" db="EMBL/GenBank/DDBJ databases">
        <authorList>
            <consortium name="Pathogen Informatics"/>
        </authorList>
    </citation>
    <scope>NUCLEOTIDE SEQUENCE [LARGE SCALE GENOMIC DNA]</scope>
</reference>
<proteinExistence type="predicted"/>
<organism evidence="1 2">
    <name type="scientific">Dibothriocephalus latus</name>
    <name type="common">Fish tapeworm</name>
    <name type="synonym">Diphyllobothrium latum</name>
    <dbReference type="NCBI Taxonomy" id="60516"/>
    <lineage>
        <taxon>Eukaryota</taxon>
        <taxon>Metazoa</taxon>
        <taxon>Spiralia</taxon>
        <taxon>Lophotrochozoa</taxon>
        <taxon>Platyhelminthes</taxon>
        <taxon>Cestoda</taxon>
        <taxon>Eucestoda</taxon>
        <taxon>Diphyllobothriidea</taxon>
        <taxon>Diphyllobothriidae</taxon>
        <taxon>Dibothriocephalus</taxon>
    </lineage>
</organism>
<keyword evidence="2" id="KW-1185">Reference proteome</keyword>
<dbReference type="EMBL" id="UYRU01003892">
    <property type="protein sequence ID" value="VDK36634.1"/>
    <property type="molecule type" value="Genomic_DNA"/>
</dbReference>
<accession>A0A3P6QVQ3</accession>
<dbReference type="Proteomes" id="UP000281553">
    <property type="component" value="Unassembled WGS sequence"/>
</dbReference>
<protein>
    <submittedName>
        <fullName evidence="1">Uncharacterized protein</fullName>
    </submittedName>
</protein>
<evidence type="ECO:0000313" key="2">
    <source>
        <dbReference type="Proteomes" id="UP000281553"/>
    </source>
</evidence>
<evidence type="ECO:0000313" key="1">
    <source>
        <dbReference type="EMBL" id="VDK36634.1"/>
    </source>
</evidence>
<sequence>MPPSSQPAPLPPNETLPLGEVTQYCHSETSSVFNDESRREQTAFVDVAESREPDARTEVTRLQRELSRVKSNLIAQVKTNTRLKAAYNALAMSLPSAERSIGQSASGFSLSQADKGISPFLRTSSK</sequence>
<gene>
    <name evidence="1" type="ORF">DILT_LOCUS788</name>
</gene>
<dbReference type="OrthoDB" id="6257358at2759"/>